<evidence type="ECO:0000313" key="3">
    <source>
        <dbReference type="EMBL" id="QNP71845.1"/>
    </source>
</evidence>
<evidence type="ECO:0000259" key="2">
    <source>
        <dbReference type="PROSITE" id="PS50943"/>
    </source>
</evidence>
<dbReference type="GO" id="GO:0003677">
    <property type="term" value="F:DNA binding"/>
    <property type="evidence" value="ECO:0007669"/>
    <property type="project" value="InterPro"/>
</dbReference>
<evidence type="ECO:0000256" key="1">
    <source>
        <dbReference type="SAM" id="MobiDB-lite"/>
    </source>
</evidence>
<dbReference type="Proteomes" id="UP000516052">
    <property type="component" value="Chromosome"/>
</dbReference>
<dbReference type="PROSITE" id="PS50943">
    <property type="entry name" value="HTH_CROC1"/>
    <property type="match status" value="1"/>
</dbReference>
<dbReference type="Pfam" id="PF01381">
    <property type="entry name" value="HTH_3"/>
    <property type="match status" value="1"/>
</dbReference>
<feature type="region of interest" description="Disordered" evidence="1">
    <location>
        <begin position="1"/>
        <end position="45"/>
    </location>
</feature>
<dbReference type="KEGG" id="sroi:IAG44_22135"/>
<gene>
    <name evidence="3" type="ORF">IAG44_22135</name>
</gene>
<reference evidence="3 4" key="1">
    <citation type="submission" date="2020-08" db="EMBL/GenBank/DDBJ databases">
        <title>A novel species.</title>
        <authorList>
            <person name="Gao J."/>
        </authorList>
    </citation>
    <scope>NUCLEOTIDE SEQUENCE [LARGE SCALE GENOMIC DNA]</scope>
    <source>
        <strain evidence="3 4">CRXT-G-22</strain>
    </source>
</reference>
<evidence type="ECO:0000313" key="4">
    <source>
        <dbReference type="Proteomes" id="UP000516052"/>
    </source>
</evidence>
<accession>A0A7H0IGC9</accession>
<protein>
    <submittedName>
        <fullName evidence="3">Helix-turn-helix transcriptional regulator</fullName>
    </submittedName>
</protein>
<sequence>MSLAERRKAQGFTQESFAEAMAVDRRTVGRWETGKGEPQPPQRPKMAALLRMDLEDLDALLNAAGTPEEAEGPSPSTRHSPGDADEMIRREFLRLMTVSGTLAATPASTPDALSEAGSHGSTDGFDLMNGHLWQVYQLARTKQSVYPVVRTQLSTLNETLSEGGIPFSSFCVAAADLYQLAGELAFDANRYGEAAASYALAATASREAKSFDLWACALIRIAYVDLSEKRYVRAAETLGVARRIALQGDRNLSTRYWAASVQAEAYAWLRDIDACKEAIDEAQKVAGLRGQASNGGWLRFDGSRLAEERGARYLQLDQLDLAEEALLTALAQKPLVSGASFRRRGAALTDLAVIGARRKDPEQVVQYGHEALLLARASNSGYIAHRLQNLTAELITFGRDRRITELKAEIGTLTV</sequence>
<dbReference type="InterPro" id="IPR011990">
    <property type="entry name" value="TPR-like_helical_dom_sf"/>
</dbReference>
<dbReference type="CDD" id="cd00093">
    <property type="entry name" value="HTH_XRE"/>
    <property type="match status" value="1"/>
</dbReference>
<dbReference type="SUPFAM" id="SSF48452">
    <property type="entry name" value="TPR-like"/>
    <property type="match status" value="1"/>
</dbReference>
<keyword evidence="4" id="KW-1185">Reference proteome</keyword>
<dbReference type="SUPFAM" id="SSF47413">
    <property type="entry name" value="lambda repressor-like DNA-binding domains"/>
    <property type="match status" value="1"/>
</dbReference>
<feature type="compositionally biased region" description="Basic and acidic residues" evidence="1">
    <location>
        <begin position="22"/>
        <end position="35"/>
    </location>
</feature>
<dbReference type="RefSeq" id="WP_187748805.1">
    <property type="nucleotide sequence ID" value="NZ_CP060828.1"/>
</dbReference>
<dbReference type="AlphaFoldDB" id="A0A7H0IGC9"/>
<dbReference type="EMBL" id="CP060828">
    <property type="protein sequence ID" value="QNP71845.1"/>
    <property type="molecule type" value="Genomic_DNA"/>
</dbReference>
<dbReference type="InterPro" id="IPR010982">
    <property type="entry name" value="Lambda_DNA-bd_dom_sf"/>
</dbReference>
<dbReference type="InterPro" id="IPR001387">
    <property type="entry name" value="Cro/C1-type_HTH"/>
</dbReference>
<proteinExistence type="predicted"/>
<dbReference type="SMART" id="SM00530">
    <property type="entry name" value="HTH_XRE"/>
    <property type="match status" value="1"/>
</dbReference>
<name>A0A7H0IGC9_9ACTN</name>
<organism evidence="3 4">
    <name type="scientific">Streptomyces roseirectus</name>
    <dbReference type="NCBI Taxonomy" id="2768066"/>
    <lineage>
        <taxon>Bacteria</taxon>
        <taxon>Bacillati</taxon>
        <taxon>Actinomycetota</taxon>
        <taxon>Actinomycetes</taxon>
        <taxon>Kitasatosporales</taxon>
        <taxon>Streptomycetaceae</taxon>
        <taxon>Streptomyces</taxon>
    </lineage>
</organism>
<feature type="domain" description="HTH cro/C1-type" evidence="2">
    <location>
        <begin position="3"/>
        <end position="57"/>
    </location>
</feature>
<dbReference type="Gene3D" id="1.10.260.40">
    <property type="entry name" value="lambda repressor-like DNA-binding domains"/>
    <property type="match status" value="1"/>
</dbReference>